<name>A0A0A1T1P7_9HYPO</name>
<evidence type="ECO:0000313" key="2">
    <source>
        <dbReference type="EMBL" id="CEJ87944.1"/>
    </source>
</evidence>
<evidence type="ECO:0000256" key="1">
    <source>
        <dbReference type="SAM" id="MobiDB-lite"/>
    </source>
</evidence>
<keyword evidence="3" id="KW-1185">Reference proteome</keyword>
<evidence type="ECO:0000313" key="3">
    <source>
        <dbReference type="Proteomes" id="UP000039046"/>
    </source>
</evidence>
<protein>
    <submittedName>
        <fullName evidence="2">Uncharacterized protein</fullName>
    </submittedName>
</protein>
<feature type="compositionally biased region" description="Low complexity" evidence="1">
    <location>
        <begin position="87"/>
        <end position="110"/>
    </location>
</feature>
<dbReference type="AlphaFoldDB" id="A0A0A1T1P7"/>
<proteinExistence type="predicted"/>
<reference evidence="2 3" key="1">
    <citation type="journal article" date="2015" name="Genome Announc.">
        <title>Draft Genome Sequence and Gene Annotation of the Entomopathogenic Fungus Verticillium hemipterigenum.</title>
        <authorList>
            <person name="Horn F."/>
            <person name="Habel A."/>
            <person name="Scharf D.H."/>
            <person name="Dworschak J."/>
            <person name="Brakhage A.A."/>
            <person name="Guthke R."/>
            <person name="Hertweck C."/>
            <person name="Linde J."/>
        </authorList>
    </citation>
    <scope>NUCLEOTIDE SEQUENCE [LARGE SCALE GENOMIC DNA]</scope>
</reference>
<accession>A0A0A1T1P7</accession>
<organism evidence="2 3">
    <name type="scientific">[Torrubiella] hemipterigena</name>
    <dbReference type="NCBI Taxonomy" id="1531966"/>
    <lineage>
        <taxon>Eukaryota</taxon>
        <taxon>Fungi</taxon>
        <taxon>Dikarya</taxon>
        <taxon>Ascomycota</taxon>
        <taxon>Pezizomycotina</taxon>
        <taxon>Sordariomycetes</taxon>
        <taxon>Hypocreomycetidae</taxon>
        <taxon>Hypocreales</taxon>
        <taxon>Clavicipitaceae</taxon>
        <taxon>Clavicipitaceae incertae sedis</taxon>
        <taxon>'Torrubiella' clade</taxon>
    </lineage>
</organism>
<dbReference type="EMBL" id="CDHN01000002">
    <property type="protein sequence ID" value="CEJ87944.1"/>
    <property type="molecule type" value="Genomic_DNA"/>
</dbReference>
<sequence>MSCILIKAKGGINTYTDQLCYKIQYYPQTTSLDEINKAPARLAERVKNAKPVNGTLERNNCVELYGQPGPEDDHAGVFPDSLGGGKASDSGSSSGSPSSDGKKSGASSLAPIGALSGFALVAALL</sequence>
<gene>
    <name evidence="2" type="ORF">VHEMI04562</name>
</gene>
<feature type="region of interest" description="Disordered" evidence="1">
    <location>
        <begin position="62"/>
        <end position="110"/>
    </location>
</feature>
<dbReference type="HOGENOM" id="CLU_1994205_0_0_1"/>
<dbReference type="Proteomes" id="UP000039046">
    <property type="component" value="Unassembled WGS sequence"/>
</dbReference>